<keyword evidence="2" id="KW-0732">Signal</keyword>
<feature type="chain" id="PRO_5011991967" evidence="2">
    <location>
        <begin position="25"/>
        <end position="172"/>
    </location>
</feature>
<dbReference type="EMBL" id="FZOF01000011">
    <property type="protein sequence ID" value="SNS96465.1"/>
    <property type="molecule type" value="Genomic_DNA"/>
</dbReference>
<evidence type="ECO:0000313" key="3">
    <source>
        <dbReference type="EMBL" id="SNS96465.1"/>
    </source>
</evidence>
<evidence type="ECO:0000256" key="2">
    <source>
        <dbReference type="SAM" id="SignalP"/>
    </source>
</evidence>
<dbReference type="Proteomes" id="UP000198280">
    <property type="component" value="Unassembled WGS sequence"/>
</dbReference>
<proteinExistence type="predicted"/>
<dbReference type="RefSeq" id="WP_322975696.1">
    <property type="nucleotide sequence ID" value="NZ_FZOF01000011.1"/>
</dbReference>
<dbReference type="Gene3D" id="3.40.50.200">
    <property type="entry name" value="Peptidase S8/S53 domain"/>
    <property type="match status" value="1"/>
</dbReference>
<name>A0A239ISE3_9ACTN</name>
<gene>
    <name evidence="3" type="ORF">SAMN05216252_111100</name>
</gene>
<reference evidence="3 4" key="1">
    <citation type="submission" date="2017-06" db="EMBL/GenBank/DDBJ databases">
        <authorList>
            <person name="Kim H.J."/>
            <person name="Triplett B.A."/>
        </authorList>
    </citation>
    <scope>NUCLEOTIDE SEQUENCE [LARGE SCALE GENOMIC DNA]</scope>
    <source>
        <strain evidence="3 4">CGMCC 4.1858</strain>
    </source>
</reference>
<sequence>MSTWPAVIVTAAMAVLGIQTPSQAAAPSAASVTSTTTADADGHAPYEAACGAAKKGEATCYALRRTDVKPSKGLRTQAAPGGFGPADLRSAYNVPAGGGAGQTIAIVDAFDDPTAEDDLAVYREQYGLPACPPARRTTGVSRRSTSAAVPTTRSPTPTGPGRSPSTSTWSRR</sequence>
<dbReference type="GO" id="GO:0006508">
    <property type="term" value="P:proteolysis"/>
    <property type="evidence" value="ECO:0007669"/>
    <property type="project" value="InterPro"/>
</dbReference>
<evidence type="ECO:0000313" key="4">
    <source>
        <dbReference type="Proteomes" id="UP000198280"/>
    </source>
</evidence>
<dbReference type="GO" id="GO:0004252">
    <property type="term" value="F:serine-type endopeptidase activity"/>
    <property type="evidence" value="ECO:0007669"/>
    <property type="project" value="InterPro"/>
</dbReference>
<accession>A0A239ISE3</accession>
<dbReference type="InterPro" id="IPR036852">
    <property type="entry name" value="Peptidase_S8/S53_dom_sf"/>
</dbReference>
<feature type="signal peptide" evidence="2">
    <location>
        <begin position="1"/>
        <end position="24"/>
    </location>
</feature>
<keyword evidence="4" id="KW-1185">Reference proteome</keyword>
<feature type="region of interest" description="Disordered" evidence="1">
    <location>
        <begin position="125"/>
        <end position="172"/>
    </location>
</feature>
<organism evidence="3 4">
    <name type="scientific">Actinacidiphila glaucinigra</name>
    <dbReference type="NCBI Taxonomy" id="235986"/>
    <lineage>
        <taxon>Bacteria</taxon>
        <taxon>Bacillati</taxon>
        <taxon>Actinomycetota</taxon>
        <taxon>Actinomycetes</taxon>
        <taxon>Kitasatosporales</taxon>
        <taxon>Streptomycetaceae</taxon>
        <taxon>Actinacidiphila</taxon>
    </lineage>
</organism>
<dbReference type="AlphaFoldDB" id="A0A239ISE3"/>
<feature type="compositionally biased region" description="Low complexity" evidence="1">
    <location>
        <begin position="134"/>
        <end position="172"/>
    </location>
</feature>
<protein>
    <submittedName>
        <fullName evidence="3">Uncharacterized protein</fullName>
    </submittedName>
</protein>
<evidence type="ECO:0000256" key="1">
    <source>
        <dbReference type="SAM" id="MobiDB-lite"/>
    </source>
</evidence>